<keyword evidence="3" id="KW-1185">Reference proteome</keyword>
<dbReference type="AlphaFoldDB" id="A0A9P6WG13"/>
<comment type="caution">
    <text evidence="2">The sequence shown here is derived from an EMBL/GenBank/DDBJ whole genome shotgun (WGS) entry which is preliminary data.</text>
</comment>
<proteinExistence type="predicted"/>
<evidence type="ECO:0000313" key="2">
    <source>
        <dbReference type="EMBL" id="KAG0683877.1"/>
    </source>
</evidence>
<feature type="compositionally biased region" description="Basic and acidic residues" evidence="1">
    <location>
        <begin position="65"/>
        <end position="83"/>
    </location>
</feature>
<feature type="compositionally biased region" description="Acidic residues" evidence="1">
    <location>
        <begin position="40"/>
        <end position="52"/>
    </location>
</feature>
<reference evidence="2" key="1">
    <citation type="submission" date="2020-11" db="EMBL/GenBank/DDBJ databases">
        <title>Kefir isolates.</title>
        <authorList>
            <person name="Marcisauskas S."/>
            <person name="Kim Y."/>
            <person name="Blasche S."/>
        </authorList>
    </citation>
    <scope>NUCLEOTIDE SEQUENCE</scope>
    <source>
        <strain evidence="2">Olga-1</strain>
    </source>
</reference>
<protein>
    <submittedName>
        <fullName evidence="2">Uncharacterized protein</fullName>
    </submittedName>
</protein>
<feature type="region of interest" description="Disordered" evidence="1">
    <location>
        <begin position="1"/>
        <end position="91"/>
    </location>
</feature>
<accession>A0A9P6WG13</accession>
<sequence length="133" mass="14800">MSSLNENISEKSVTELPKPSVLSPKSDISDVNNDSKGSNDEEEDEEEDDDVSPDSLEKFQGNNNDLERGSMESDDSKLMRIETHSNLSRELSRKLTNADAIKIDTSTPLPKMGKDRNYPPMLPDASDYCVAFD</sequence>
<feature type="region of interest" description="Disordered" evidence="1">
    <location>
        <begin position="105"/>
        <end position="125"/>
    </location>
</feature>
<evidence type="ECO:0000256" key="1">
    <source>
        <dbReference type="SAM" id="MobiDB-lite"/>
    </source>
</evidence>
<feature type="non-terminal residue" evidence="2">
    <location>
        <position position="133"/>
    </location>
</feature>
<organism evidence="2 3">
    <name type="scientific">Pichia californica</name>
    <dbReference type="NCBI Taxonomy" id="460514"/>
    <lineage>
        <taxon>Eukaryota</taxon>
        <taxon>Fungi</taxon>
        <taxon>Dikarya</taxon>
        <taxon>Ascomycota</taxon>
        <taxon>Saccharomycotina</taxon>
        <taxon>Pichiomycetes</taxon>
        <taxon>Pichiales</taxon>
        <taxon>Pichiaceae</taxon>
        <taxon>Pichia</taxon>
    </lineage>
</organism>
<gene>
    <name evidence="2" type="ORF">C6P40_005158</name>
</gene>
<evidence type="ECO:0000313" key="3">
    <source>
        <dbReference type="Proteomes" id="UP000697127"/>
    </source>
</evidence>
<name>A0A9P6WG13_9ASCO</name>
<dbReference type="Proteomes" id="UP000697127">
    <property type="component" value="Unassembled WGS sequence"/>
</dbReference>
<dbReference type="EMBL" id="PUHW01000841">
    <property type="protein sequence ID" value="KAG0683877.1"/>
    <property type="molecule type" value="Genomic_DNA"/>
</dbReference>